<dbReference type="AlphaFoldDB" id="A0A3Q8XGJ1"/>
<dbReference type="RefSeq" id="WP_126039580.1">
    <property type="nucleotide sequence ID" value="NZ_CP022300.1"/>
</dbReference>
<sequence>MHSELKPSYIAELEATGRAEGAGDFQTAFTHLERAHILKTLPFFNSTKLSFRTWDLKRRSVANFYSITQILSLLHACRSGFITSWKSAWVAWQR</sequence>
<reference evidence="1 2" key="1">
    <citation type="submission" date="2017-06" db="EMBL/GenBank/DDBJ databases">
        <title>Complete Genome Sequence of the Carbazole-Degrading Bacterium Acinetobacter johnsonii IC001.</title>
        <authorList>
            <person name="Vejarano F."/>
            <person name="Suzuki-Minakuchi C."/>
            <person name="Ohtsubo Y."/>
            <person name="Tsuda M."/>
            <person name="Okada K."/>
            <person name="Nojiri H."/>
        </authorList>
    </citation>
    <scope>NUCLEOTIDE SEQUENCE [LARGE SCALE GENOMIC DNA]</scope>
    <source>
        <strain evidence="1 2">IC001</strain>
        <plasmid evidence="2">pic001b</plasmid>
    </source>
</reference>
<evidence type="ECO:0000313" key="1">
    <source>
        <dbReference type="EMBL" id="AZN65863.1"/>
    </source>
</evidence>
<accession>A0A3Q8XGJ1</accession>
<dbReference type="Pfam" id="PF12487">
    <property type="entry name" value="DUF3703"/>
    <property type="match status" value="1"/>
</dbReference>
<organism evidence="1 2">
    <name type="scientific">Acinetobacter johnsonii</name>
    <dbReference type="NCBI Taxonomy" id="40214"/>
    <lineage>
        <taxon>Bacteria</taxon>
        <taxon>Pseudomonadati</taxon>
        <taxon>Pseudomonadota</taxon>
        <taxon>Gammaproteobacteria</taxon>
        <taxon>Moraxellales</taxon>
        <taxon>Moraxellaceae</taxon>
        <taxon>Acinetobacter</taxon>
    </lineage>
</organism>
<evidence type="ECO:0000313" key="2">
    <source>
        <dbReference type="Proteomes" id="UP000276980"/>
    </source>
</evidence>
<gene>
    <name evidence="1" type="ORF">CFH90_18305</name>
</gene>
<dbReference type="EMBL" id="CP022300">
    <property type="protein sequence ID" value="AZN65863.1"/>
    <property type="molecule type" value="Genomic_DNA"/>
</dbReference>
<dbReference type="InterPro" id="IPR022172">
    <property type="entry name" value="DUF3703"/>
</dbReference>
<protein>
    <submittedName>
        <fullName evidence="1">Uncharacterized protein</fullName>
    </submittedName>
</protein>
<keyword evidence="1" id="KW-0614">Plasmid</keyword>
<name>A0A3Q8XGJ1_ACIJO</name>
<geneLocation type="plasmid" evidence="2">
    <name>pic001b</name>
</geneLocation>
<proteinExistence type="predicted"/>
<dbReference type="Proteomes" id="UP000276980">
    <property type="component" value="Plasmid pIC001B"/>
</dbReference>